<dbReference type="PROSITE" id="PS50928">
    <property type="entry name" value="ABC_TM1"/>
    <property type="match status" value="1"/>
</dbReference>
<comment type="subcellular location">
    <subcellularLocation>
        <location evidence="1 7">Cell membrane</location>
        <topology evidence="1 7">Multi-pass membrane protein</topology>
    </subcellularLocation>
</comment>
<dbReference type="Gene3D" id="1.10.3720.10">
    <property type="entry name" value="MetI-like"/>
    <property type="match status" value="1"/>
</dbReference>
<feature type="transmembrane region" description="Helical" evidence="7">
    <location>
        <begin position="134"/>
        <end position="159"/>
    </location>
</feature>
<reference evidence="9" key="1">
    <citation type="submission" date="2022-10" db="EMBL/GenBank/DDBJ databases">
        <title>Hoeflea sp. G2-23, isolated from marine algae.</title>
        <authorList>
            <person name="Kristyanto S."/>
            <person name="Kim J.M."/>
            <person name="Jeon C.O."/>
        </authorList>
    </citation>
    <scope>NUCLEOTIDE SEQUENCE</scope>
    <source>
        <strain evidence="9">G2-23</strain>
    </source>
</reference>
<evidence type="ECO:0000256" key="4">
    <source>
        <dbReference type="ARBA" id="ARBA00022692"/>
    </source>
</evidence>
<keyword evidence="4 7" id="KW-0812">Transmembrane</keyword>
<evidence type="ECO:0000256" key="6">
    <source>
        <dbReference type="ARBA" id="ARBA00023136"/>
    </source>
</evidence>
<evidence type="ECO:0000259" key="8">
    <source>
        <dbReference type="PROSITE" id="PS50928"/>
    </source>
</evidence>
<evidence type="ECO:0000256" key="7">
    <source>
        <dbReference type="RuleBase" id="RU363032"/>
    </source>
</evidence>
<name>A0ABT3ZEE2_9HYPH</name>
<feature type="transmembrane region" description="Helical" evidence="7">
    <location>
        <begin position="99"/>
        <end position="122"/>
    </location>
</feature>
<dbReference type="Pfam" id="PF19300">
    <property type="entry name" value="BPD_transp_1_N"/>
    <property type="match status" value="1"/>
</dbReference>
<evidence type="ECO:0000256" key="1">
    <source>
        <dbReference type="ARBA" id="ARBA00004651"/>
    </source>
</evidence>
<dbReference type="EMBL" id="JAOVZR010000001">
    <property type="protein sequence ID" value="MCY0150167.1"/>
    <property type="molecule type" value="Genomic_DNA"/>
</dbReference>
<sequence>MGTYAFRRILQSIIIVAVIAVSVFLVLRLSAGDPARIRAPVFARADVIEQYRREFGIDRPLIEQLGSFIGNALRGDFGDSFRFQAPVMDLILQALPKTLMLAGVSLALSLFIAVTLGSIAALRPKSFWGWLSSALAAFGQSAPVFWTGAVLVLIFAVGLRWLPSGGFNGPLSLVLPAIAVTLSILPTQLRVLRSSMEAVLKEEFILTATAFGMRQSRITFVYALKNACLPLLTVIGVDVGYLLGGVIVAEVVFAFPGIGELALVALNARDYPLIQGITIITASTFVIVNLLIDLLYSRIDPRIRMEQS</sequence>
<comment type="similarity">
    <text evidence="7">Belongs to the binding-protein-dependent transport system permease family.</text>
</comment>
<gene>
    <name evidence="9" type="ORF">OEG84_21285</name>
</gene>
<dbReference type="RefSeq" id="WP_267655605.1">
    <property type="nucleotide sequence ID" value="NZ_JAOVZR010000001.1"/>
</dbReference>
<protein>
    <submittedName>
        <fullName evidence="9">ABC transporter permease</fullName>
    </submittedName>
</protein>
<dbReference type="InterPro" id="IPR000515">
    <property type="entry name" value="MetI-like"/>
</dbReference>
<dbReference type="PANTHER" id="PTHR43163">
    <property type="entry name" value="DIPEPTIDE TRANSPORT SYSTEM PERMEASE PROTEIN DPPB-RELATED"/>
    <property type="match status" value="1"/>
</dbReference>
<feature type="transmembrane region" description="Helical" evidence="7">
    <location>
        <begin position="12"/>
        <end position="31"/>
    </location>
</feature>
<feature type="domain" description="ABC transmembrane type-1" evidence="8">
    <location>
        <begin position="95"/>
        <end position="296"/>
    </location>
</feature>
<evidence type="ECO:0000313" key="9">
    <source>
        <dbReference type="EMBL" id="MCY0150167.1"/>
    </source>
</evidence>
<dbReference type="InterPro" id="IPR035906">
    <property type="entry name" value="MetI-like_sf"/>
</dbReference>
<dbReference type="Pfam" id="PF00528">
    <property type="entry name" value="BPD_transp_1"/>
    <property type="match status" value="1"/>
</dbReference>
<evidence type="ECO:0000256" key="3">
    <source>
        <dbReference type="ARBA" id="ARBA00022475"/>
    </source>
</evidence>
<evidence type="ECO:0000256" key="5">
    <source>
        <dbReference type="ARBA" id="ARBA00022989"/>
    </source>
</evidence>
<organism evidence="9 10">
    <name type="scientific">Hoeflea algicola</name>
    <dbReference type="NCBI Taxonomy" id="2983763"/>
    <lineage>
        <taxon>Bacteria</taxon>
        <taxon>Pseudomonadati</taxon>
        <taxon>Pseudomonadota</taxon>
        <taxon>Alphaproteobacteria</taxon>
        <taxon>Hyphomicrobiales</taxon>
        <taxon>Rhizobiaceae</taxon>
        <taxon>Hoeflea</taxon>
    </lineage>
</organism>
<dbReference type="InterPro" id="IPR045621">
    <property type="entry name" value="BPD_transp_1_N"/>
</dbReference>
<evidence type="ECO:0000313" key="10">
    <source>
        <dbReference type="Proteomes" id="UP001073227"/>
    </source>
</evidence>
<dbReference type="Proteomes" id="UP001073227">
    <property type="component" value="Unassembled WGS sequence"/>
</dbReference>
<keyword evidence="6 7" id="KW-0472">Membrane</keyword>
<keyword evidence="2 7" id="KW-0813">Transport</keyword>
<keyword evidence="3" id="KW-1003">Cell membrane</keyword>
<evidence type="ECO:0000256" key="2">
    <source>
        <dbReference type="ARBA" id="ARBA00022448"/>
    </source>
</evidence>
<keyword evidence="10" id="KW-1185">Reference proteome</keyword>
<feature type="transmembrane region" description="Helical" evidence="7">
    <location>
        <begin position="227"/>
        <end position="253"/>
    </location>
</feature>
<feature type="transmembrane region" description="Helical" evidence="7">
    <location>
        <begin position="171"/>
        <end position="192"/>
    </location>
</feature>
<dbReference type="SUPFAM" id="SSF161098">
    <property type="entry name" value="MetI-like"/>
    <property type="match status" value="1"/>
</dbReference>
<proteinExistence type="inferred from homology"/>
<keyword evidence="5 7" id="KW-1133">Transmembrane helix</keyword>
<comment type="caution">
    <text evidence="9">The sequence shown here is derived from an EMBL/GenBank/DDBJ whole genome shotgun (WGS) entry which is preliminary data.</text>
</comment>
<accession>A0ABT3ZEE2</accession>
<dbReference type="PANTHER" id="PTHR43163:SF6">
    <property type="entry name" value="DIPEPTIDE TRANSPORT SYSTEM PERMEASE PROTEIN DPPB-RELATED"/>
    <property type="match status" value="1"/>
</dbReference>
<feature type="transmembrane region" description="Helical" evidence="7">
    <location>
        <begin position="273"/>
        <end position="296"/>
    </location>
</feature>